<reference evidence="5" key="1">
    <citation type="submission" date="2021-07" db="EMBL/GenBank/DDBJ databases">
        <authorList>
            <person name="Durling M."/>
        </authorList>
    </citation>
    <scope>NUCLEOTIDE SEQUENCE</scope>
</reference>
<comment type="caution">
    <text evidence="5">The sequence shown here is derived from an EMBL/GenBank/DDBJ whole genome shotgun (WGS) entry which is preliminary data.</text>
</comment>
<evidence type="ECO:0000313" key="5">
    <source>
        <dbReference type="EMBL" id="CAG8962279.1"/>
    </source>
</evidence>
<dbReference type="EMBL" id="CAJVRL010000127">
    <property type="protein sequence ID" value="CAG8962279.1"/>
    <property type="molecule type" value="Genomic_DNA"/>
</dbReference>
<proteinExistence type="inferred from homology"/>
<dbReference type="GO" id="GO:0005840">
    <property type="term" value="C:ribosome"/>
    <property type="evidence" value="ECO:0007669"/>
    <property type="project" value="UniProtKB-KW"/>
</dbReference>
<keyword evidence="1 4" id="KW-0689">Ribosomal protein</keyword>
<sequence>MAVQTFSGPLAWHSRRMNVIAKSHLHKARSRARTFPFFFIFITTLNFDKMRAKWRKKRVRRLKRKRRKTRARSKHLTTTRSMVLDTSHNIRIMTIIRFSSTVWDYHSSLAFDGLEFLEAGTS</sequence>
<keyword evidence="2 4" id="KW-0687">Ribonucleoprotein</keyword>
<organism evidence="5 6">
    <name type="scientific">Hymenoscyphus fraxineus</name>
    <dbReference type="NCBI Taxonomy" id="746836"/>
    <lineage>
        <taxon>Eukaryota</taxon>
        <taxon>Fungi</taxon>
        <taxon>Dikarya</taxon>
        <taxon>Ascomycota</taxon>
        <taxon>Pezizomycotina</taxon>
        <taxon>Leotiomycetes</taxon>
        <taxon>Helotiales</taxon>
        <taxon>Helotiaceae</taxon>
        <taxon>Hymenoscyphus</taxon>
    </lineage>
</organism>
<name>A0A9N9LA68_9HELO</name>
<dbReference type="GO" id="GO:0006412">
    <property type="term" value="P:translation"/>
    <property type="evidence" value="ECO:0007669"/>
    <property type="project" value="InterPro"/>
</dbReference>
<evidence type="ECO:0000256" key="3">
    <source>
        <dbReference type="ARBA" id="ARBA00043969"/>
    </source>
</evidence>
<evidence type="ECO:0000256" key="1">
    <source>
        <dbReference type="ARBA" id="ARBA00022980"/>
    </source>
</evidence>
<dbReference type="Proteomes" id="UP000696280">
    <property type="component" value="Unassembled WGS sequence"/>
</dbReference>
<evidence type="ECO:0000256" key="2">
    <source>
        <dbReference type="ARBA" id="ARBA00023274"/>
    </source>
</evidence>
<comment type="subunit">
    <text evidence="4">Component of the large ribosomal subunit.</text>
</comment>
<evidence type="ECO:0000256" key="4">
    <source>
        <dbReference type="RuleBase" id="RU368055"/>
    </source>
</evidence>
<protein>
    <recommendedName>
        <fullName evidence="4">60S ribosomal protein L41</fullName>
    </recommendedName>
</protein>
<dbReference type="InterPro" id="IPR007836">
    <property type="entry name" value="Ribosomal_eS32"/>
</dbReference>
<dbReference type="GO" id="GO:1990904">
    <property type="term" value="C:ribonucleoprotein complex"/>
    <property type="evidence" value="ECO:0007669"/>
    <property type="project" value="UniProtKB-KW"/>
</dbReference>
<dbReference type="AlphaFoldDB" id="A0A9N9LA68"/>
<dbReference type="GO" id="GO:0003735">
    <property type="term" value="F:structural constituent of ribosome"/>
    <property type="evidence" value="ECO:0007669"/>
    <property type="project" value="UniProtKB-UniRule"/>
</dbReference>
<accession>A0A9N9LA68</accession>
<dbReference type="Pfam" id="PF05162">
    <property type="entry name" value="Ribosomal_L41"/>
    <property type="match status" value="1"/>
</dbReference>
<comment type="similarity">
    <text evidence="3 4">Belongs to the eukaryotic ribosomal protein eS32 family.</text>
</comment>
<keyword evidence="6" id="KW-1185">Reference proteome</keyword>
<gene>
    <name evidence="5" type="ORF">HYFRA_00005334</name>
</gene>
<evidence type="ECO:0000313" key="6">
    <source>
        <dbReference type="Proteomes" id="UP000696280"/>
    </source>
</evidence>